<evidence type="ECO:0000256" key="1">
    <source>
        <dbReference type="ARBA" id="ARBA00004167"/>
    </source>
</evidence>
<dbReference type="GO" id="GO:0005886">
    <property type="term" value="C:plasma membrane"/>
    <property type="evidence" value="ECO:0007669"/>
    <property type="project" value="UniProtKB-SubCell"/>
</dbReference>
<keyword evidence="5" id="KW-0812">Transmembrane</keyword>
<feature type="domain" description="Penicillin-binding protein dimerisation" evidence="12">
    <location>
        <begin position="36"/>
        <end position="206"/>
    </location>
</feature>
<dbReference type="PANTHER" id="PTHR30627:SF2">
    <property type="entry name" value="PEPTIDOGLYCAN D,D-TRANSPEPTIDASE MRDA"/>
    <property type="match status" value="1"/>
</dbReference>
<keyword evidence="6" id="KW-0133">Cell shape</keyword>
<dbReference type="GO" id="GO:0009252">
    <property type="term" value="P:peptidoglycan biosynthetic process"/>
    <property type="evidence" value="ECO:0007669"/>
    <property type="project" value="UniProtKB-KW"/>
</dbReference>
<keyword evidence="4" id="KW-0121">Carboxypeptidase</keyword>
<keyword evidence="10" id="KW-0961">Cell wall biogenesis/degradation</keyword>
<organism evidence="13 14">
    <name type="scientific">Candidatus Caccoplasma intestinavium</name>
    <dbReference type="NCBI Taxonomy" id="2840716"/>
    <lineage>
        <taxon>Bacteria</taxon>
        <taxon>Pseudomonadati</taxon>
        <taxon>Bacteroidota</taxon>
        <taxon>Bacteroidia</taxon>
        <taxon>Bacteroidales</taxon>
        <taxon>Bacteroidaceae</taxon>
        <taxon>Bacteroidaceae incertae sedis</taxon>
        <taxon>Candidatus Caccoplasma</taxon>
    </lineage>
</organism>
<dbReference type="InterPro" id="IPR005311">
    <property type="entry name" value="PBP_dimer"/>
</dbReference>
<evidence type="ECO:0000256" key="2">
    <source>
        <dbReference type="ARBA" id="ARBA00004236"/>
    </source>
</evidence>
<dbReference type="InterPro" id="IPR001460">
    <property type="entry name" value="PCN-bd_Tpept"/>
</dbReference>
<proteinExistence type="predicted"/>
<evidence type="ECO:0000259" key="12">
    <source>
        <dbReference type="Pfam" id="PF03717"/>
    </source>
</evidence>
<evidence type="ECO:0000256" key="3">
    <source>
        <dbReference type="ARBA" id="ARBA00022475"/>
    </source>
</evidence>
<keyword evidence="3" id="KW-1003">Cell membrane</keyword>
<dbReference type="Gene3D" id="3.40.710.10">
    <property type="entry name" value="DD-peptidase/beta-lactamase superfamily"/>
    <property type="match status" value="1"/>
</dbReference>
<sequence length="607" mass="68310">MLLIILFYIGKLFALQVIDNEYNQLADNNAILTKIQYPSRGLIYDREGRLVVDNQPTYDLMVIPREVQSFDTLDLCRTLGITYDQYRERWRNMSNRRLNPGYSSYSPQRFISRLSVEEYGLLQEKLYRYPGFFIQNQSVRRYTYDAGANVLGNIREVSTQELKNDSYYMQGDYTGDLGVEKSYETYLRGEKGQEVFLRNAYGRIKGRYENGAFDREAVPGKNLTLAIDMELQQYGEQLMQNKVGAIVAIEPSTGEILALVSSPTYKPSLLTGRERGFNYAQLFENPYKPLYDRAIMAAYPPGSTFKPTQGLIFLQEKAVTPYTTYPCHLGFYSSGVKVACHDHVSPISLVPAISTSCNAYFCYAFRAMIDNLDKYGTTGAAFETWKKYIVDMGYGYRLGVDLPGESRGFIPNSDFYSKIYGANGWKGITVISVSIGQGEVLATPLQIANLAATIANRGYYFTPHVVRSVENTYLGDDFSRPHYTGVDPSYYELIVAGMRMSMIQGTCRIGEIPGIEACGKTGTAQNPHGKDHSAFMGFAPRENPRIAVAVYVENAGWGAAYGVPIGSLMMEKYLTGEIAPSRKWLEERMLNANTMIQEEEDGDVAKE</sequence>
<dbReference type="InterPro" id="IPR012338">
    <property type="entry name" value="Beta-lactam/transpept-like"/>
</dbReference>
<evidence type="ECO:0000313" key="14">
    <source>
        <dbReference type="Proteomes" id="UP000886722"/>
    </source>
</evidence>
<feature type="domain" description="Penicillin-binding protein transpeptidase" evidence="11">
    <location>
        <begin position="244"/>
        <end position="563"/>
    </location>
</feature>
<dbReference type="GO" id="GO:0071972">
    <property type="term" value="F:peptidoglycan L,D-transpeptidase activity"/>
    <property type="evidence" value="ECO:0007669"/>
    <property type="project" value="TreeGrafter"/>
</dbReference>
<keyword evidence="9" id="KW-0472">Membrane</keyword>
<dbReference type="Gene3D" id="3.90.1310.10">
    <property type="entry name" value="Penicillin-binding protein 2a (Domain 2)"/>
    <property type="match status" value="1"/>
</dbReference>
<evidence type="ECO:0000256" key="9">
    <source>
        <dbReference type="ARBA" id="ARBA00023136"/>
    </source>
</evidence>
<dbReference type="SUPFAM" id="SSF56601">
    <property type="entry name" value="beta-lactamase/transpeptidase-like"/>
    <property type="match status" value="1"/>
</dbReference>
<keyword evidence="8" id="KW-1133">Transmembrane helix</keyword>
<evidence type="ECO:0000259" key="11">
    <source>
        <dbReference type="Pfam" id="PF00905"/>
    </source>
</evidence>
<dbReference type="FunFam" id="3.40.710.10:FF:000024">
    <property type="entry name" value="Penicillin-binding protein 2"/>
    <property type="match status" value="1"/>
</dbReference>
<evidence type="ECO:0000256" key="8">
    <source>
        <dbReference type="ARBA" id="ARBA00022989"/>
    </source>
</evidence>
<reference evidence="13" key="2">
    <citation type="journal article" date="2021" name="PeerJ">
        <title>Extensive microbial diversity within the chicken gut microbiome revealed by metagenomics and culture.</title>
        <authorList>
            <person name="Gilroy R."/>
            <person name="Ravi A."/>
            <person name="Getino M."/>
            <person name="Pursley I."/>
            <person name="Horton D.L."/>
            <person name="Alikhan N.F."/>
            <person name="Baker D."/>
            <person name="Gharbi K."/>
            <person name="Hall N."/>
            <person name="Watson M."/>
            <person name="Adriaenssens E.M."/>
            <person name="Foster-Nyarko E."/>
            <person name="Jarju S."/>
            <person name="Secka A."/>
            <person name="Antonio M."/>
            <person name="Oren A."/>
            <person name="Chaudhuri R.R."/>
            <person name="La Ragione R."/>
            <person name="Hildebrand F."/>
            <person name="Pallen M.J."/>
        </authorList>
    </citation>
    <scope>NUCLEOTIDE SEQUENCE</scope>
    <source>
        <strain evidence="13">21143</strain>
    </source>
</reference>
<accession>A0A9D1GG17</accession>
<dbReference type="GO" id="GO:0008658">
    <property type="term" value="F:penicillin binding"/>
    <property type="evidence" value="ECO:0007669"/>
    <property type="project" value="InterPro"/>
</dbReference>
<dbReference type="GO" id="GO:0071555">
    <property type="term" value="P:cell wall organization"/>
    <property type="evidence" value="ECO:0007669"/>
    <property type="project" value="UniProtKB-KW"/>
</dbReference>
<protein>
    <submittedName>
        <fullName evidence="13">Penicillin-binding protein 2</fullName>
    </submittedName>
</protein>
<comment type="caution">
    <text evidence="13">The sequence shown here is derived from an EMBL/GenBank/DDBJ whole genome shotgun (WGS) entry which is preliminary data.</text>
</comment>
<keyword evidence="4" id="KW-0378">Hydrolase</keyword>
<evidence type="ECO:0000256" key="10">
    <source>
        <dbReference type="ARBA" id="ARBA00023316"/>
    </source>
</evidence>
<dbReference type="Pfam" id="PF00905">
    <property type="entry name" value="Transpeptidase"/>
    <property type="match status" value="1"/>
</dbReference>
<dbReference type="Pfam" id="PF03717">
    <property type="entry name" value="PBP_dimer"/>
    <property type="match status" value="1"/>
</dbReference>
<evidence type="ECO:0000256" key="5">
    <source>
        <dbReference type="ARBA" id="ARBA00022692"/>
    </source>
</evidence>
<keyword evidence="4" id="KW-0645">Protease</keyword>
<comment type="subcellular location">
    <subcellularLocation>
        <location evidence="2">Cell membrane</location>
    </subcellularLocation>
    <subcellularLocation>
        <location evidence="1">Membrane</location>
        <topology evidence="1">Single-pass membrane protein</topology>
    </subcellularLocation>
</comment>
<dbReference type="PANTHER" id="PTHR30627">
    <property type="entry name" value="PEPTIDOGLYCAN D,D-TRANSPEPTIDASE"/>
    <property type="match status" value="1"/>
</dbReference>
<name>A0A9D1GG17_9BACT</name>
<dbReference type="EMBL" id="DVKT01000069">
    <property type="protein sequence ID" value="HIT40206.1"/>
    <property type="molecule type" value="Genomic_DNA"/>
</dbReference>
<dbReference type="GO" id="GO:0008360">
    <property type="term" value="P:regulation of cell shape"/>
    <property type="evidence" value="ECO:0007669"/>
    <property type="project" value="UniProtKB-KW"/>
</dbReference>
<keyword evidence="7" id="KW-0573">Peptidoglycan synthesis</keyword>
<evidence type="ECO:0000256" key="7">
    <source>
        <dbReference type="ARBA" id="ARBA00022984"/>
    </source>
</evidence>
<dbReference type="InterPro" id="IPR050515">
    <property type="entry name" value="Beta-lactam/transpept"/>
</dbReference>
<dbReference type="AlphaFoldDB" id="A0A9D1GG17"/>
<reference evidence="13" key="1">
    <citation type="submission" date="2020-10" db="EMBL/GenBank/DDBJ databases">
        <authorList>
            <person name="Gilroy R."/>
        </authorList>
    </citation>
    <scope>NUCLEOTIDE SEQUENCE</scope>
    <source>
        <strain evidence="13">21143</strain>
    </source>
</reference>
<dbReference type="SUPFAM" id="SSF56519">
    <property type="entry name" value="Penicillin binding protein dimerisation domain"/>
    <property type="match status" value="1"/>
</dbReference>
<evidence type="ECO:0000313" key="13">
    <source>
        <dbReference type="EMBL" id="HIT40206.1"/>
    </source>
</evidence>
<dbReference type="Gene3D" id="3.30.1390.30">
    <property type="entry name" value="Penicillin-binding protein 2a, domain 3"/>
    <property type="match status" value="1"/>
</dbReference>
<evidence type="ECO:0000256" key="6">
    <source>
        <dbReference type="ARBA" id="ARBA00022960"/>
    </source>
</evidence>
<dbReference type="InterPro" id="IPR036138">
    <property type="entry name" value="PBP_dimer_sf"/>
</dbReference>
<evidence type="ECO:0000256" key="4">
    <source>
        <dbReference type="ARBA" id="ARBA00022645"/>
    </source>
</evidence>
<gene>
    <name evidence="13" type="ORF">IAD06_09265</name>
</gene>
<dbReference type="Proteomes" id="UP000886722">
    <property type="component" value="Unassembled WGS sequence"/>
</dbReference>